<dbReference type="EMBL" id="CP102480">
    <property type="protein sequence ID" value="UUX48391.1"/>
    <property type="molecule type" value="Genomic_DNA"/>
</dbReference>
<evidence type="ECO:0000313" key="2">
    <source>
        <dbReference type="EMBL" id="UUX48391.1"/>
    </source>
</evidence>
<dbReference type="RefSeq" id="WP_257766898.1">
    <property type="nucleotide sequence ID" value="NZ_CP102480.1"/>
</dbReference>
<dbReference type="PROSITE" id="PS50005">
    <property type="entry name" value="TPR"/>
    <property type="match status" value="1"/>
</dbReference>
<reference evidence="2" key="1">
    <citation type="submission" date="2022-08" db="EMBL/GenBank/DDBJ databases">
        <title>Nisaea acidiphila sp. nov., isolated from a marine algal debris and emended description of the genus Nisaea Urios et al. 2008.</title>
        <authorList>
            <person name="Kwon K."/>
        </authorList>
    </citation>
    <scope>NUCLEOTIDE SEQUENCE</scope>
    <source>
        <strain evidence="2">MEBiC11861</strain>
    </source>
</reference>
<dbReference type="Proteomes" id="UP001060336">
    <property type="component" value="Chromosome"/>
</dbReference>
<feature type="repeat" description="TPR" evidence="1">
    <location>
        <begin position="93"/>
        <end position="126"/>
    </location>
</feature>
<name>A0A9J7AMJ7_9PROT</name>
<dbReference type="Gene3D" id="1.25.40.10">
    <property type="entry name" value="Tetratricopeptide repeat domain"/>
    <property type="match status" value="1"/>
</dbReference>
<dbReference type="SMART" id="SM00028">
    <property type="entry name" value="TPR"/>
    <property type="match status" value="2"/>
</dbReference>
<dbReference type="Gene3D" id="3.40.50.2000">
    <property type="entry name" value="Glycogen Phosphorylase B"/>
    <property type="match status" value="1"/>
</dbReference>
<accession>A0A9J7AMJ7</accession>
<evidence type="ECO:0000256" key="1">
    <source>
        <dbReference type="PROSITE-ProRule" id="PRU00339"/>
    </source>
</evidence>
<dbReference type="AlphaFoldDB" id="A0A9J7AMJ7"/>
<gene>
    <name evidence="2" type="ORF">NUH88_13310</name>
</gene>
<evidence type="ECO:0008006" key="4">
    <source>
        <dbReference type="Google" id="ProtNLM"/>
    </source>
</evidence>
<dbReference type="InterPro" id="IPR011990">
    <property type="entry name" value="TPR-like_helical_dom_sf"/>
</dbReference>
<evidence type="ECO:0000313" key="3">
    <source>
        <dbReference type="Proteomes" id="UP001060336"/>
    </source>
</evidence>
<dbReference type="KEGG" id="naci:NUH88_13310"/>
<organism evidence="2 3">
    <name type="scientific">Nisaea acidiphila</name>
    <dbReference type="NCBI Taxonomy" id="1862145"/>
    <lineage>
        <taxon>Bacteria</taxon>
        <taxon>Pseudomonadati</taxon>
        <taxon>Pseudomonadota</taxon>
        <taxon>Alphaproteobacteria</taxon>
        <taxon>Rhodospirillales</taxon>
        <taxon>Thalassobaculaceae</taxon>
        <taxon>Nisaea</taxon>
    </lineage>
</organism>
<dbReference type="InterPro" id="IPR019734">
    <property type="entry name" value="TPR_rpt"/>
</dbReference>
<dbReference type="SUPFAM" id="SSF53756">
    <property type="entry name" value="UDP-Glycosyltransferase/glycogen phosphorylase"/>
    <property type="match status" value="1"/>
</dbReference>
<keyword evidence="3" id="KW-1185">Reference proteome</keyword>
<keyword evidence="1" id="KW-0802">TPR repeat</keyword>
<protein>
    <recommendedName>
        <fullName evidence="4">Tetratricopeptide repeat protein</fullName>
    </recommendedName>
</protein>
<sequence>MKRGSESRSSSEENSVIPTVSNFSLIKVLSTAEAFLQNGQDEVAELLFDEALSRKPRSIRAHFGKGKIDITRGNFSQAEERFRIVQVVTPTFDAAASNIANLFSLTDRFEDAVRWYERAIRIAPEDRALKLALGINLLRLGDWERGFALYDLREDRERLVKTSGAENMWDGKRSVADKTVMVVGEQGFGDHINFARYCKLLKDRGAKTIYFTRSELTDLLERVPFIDEVATHGSKVRFDYAVMAMSLPGLLGTEPDSVPLREGYIPLSSQVPDRRESSKLGTPGPGPLRILIAWRGNPHNSRDAVRSCPFEIFADLVRDNPCAEFYCMPWDYEAIKERAPDNLQKLEGDFNSFSDTAEMLDQIDLVVSVDTSIVHLAGAIGKPTWLLIGSQPDWRWLSQGSDGIWYNSLRIFRPTGGWAQLVRTVAGELHELIARPTSARVTPGPGRTEDALNGS</sequence>
<dbReference type="SUPFAM" id="SSF48452">
    <property type="entry name" value="TPR-like"/>
    <property type="match status" value="1"/>
</dbReference>
<proteinExistence type="predicted"/>